<evidence type="ECO:0000313" key="7">
    <source>
        <dbReference type="EMBL" id="CUN51984.1"/>
    </source>
</evidence>
<comment type="subunit">
    <text evidence="5">Homodimer. Interacts with FtsZ.</text>
</comment>
<proteinExistence type="inferred from homology"/>
<evidence type="ECO:0000256" key="6">
    <source>
        <dbReference type="SAM" id="MobiDB-lite"/>
    </source>
</evidence>
<feature type="region of interest" description="Disordered" evidence="6">
    <location>
        <begin position="29"/>
        <end position="50"/>
    </location>
</feature>
<dbReference type="InterPro" id="IPR038594">
    <property type="entry name" value="SepF-like_sf"/>
</dbReference>
<keyword evidence="2 5" id="KW-0717">Septation</keyword>
<comment type="similarity">
    <text evidence="5">Belongs to the SepF family.</text>
</comment>
<dbReference type="PANTHER" id="PTHR35798:SF1">
    <property type="entry name" value="CELL DIVISION PROTEIN SEPF"/>
    <property type="match status" value="1"/>
</dbReference>
<sequence>MFERIKGFLGFNDAMDDEIEDIEEAVVEEKEQHHHHHVQTANALAQQQSQPVKKQPKVVNIHSTSQAKLTITKPLKYDDATEICTALKNRKIVVVNTTALELKVAQRLIDFISGACYALEGDFQEVEKGVFIVTPSNIDVSNEFKNELTNKGLFNWSR</sequence>
<evidence type="ECO:0000256" key="4">
    <source>
        <dbReference type="ARBA" id="ARBA00044936"/>
    </source>
</evidence>
<dbReference type="RefSeq" id="WP_055257296.1">
    <property type="nucleotide sequence ID" value="NZ_BCMV01000062.1"/>
</dbReference>
<organism evidence="7 8">
    <name type="scientific">Sarcina ventriculi</name>
    <name type="common">Clostridium ventriculi</name>
    <dbReference type="NCBI Taxonomy" id="1267"/>
    <lineage>
        <taxon>Bacteria</taxon>
        <taxon>Bacillati</taxon>
        <taxon>Bacillota</taxon>
        <taxon>Clostridia</taxon>
        <taxon>Eubacteriales</taxon>
        <taxon>Clostridiaceae</taxon>
        <taxon>Sarcina</taxon>
    </lineage>
</organism>
<dbReference type="Gene3D" id="3.30.110.150">
    <property type="entry name" value="SepF-like protein"/>
    <property type="match status" value="1"/>
</dbReference>
<dbReference type="EMBL" id="CYZR01000001">
    <property type="protein sequence ID" value="CUN51984.1"/>
    <property type="molecule type" value="Genomic_DNA"/>
</dbReference>
<dbReference type="Pfam" id="PF04472">
    <property type="entry name" value="SepF"/>
    <property type="match status" value="1"/>
</dbReference>
<keyword evidence="3 5" id="KW-0131">Cell cycle</keyword>
<name>A0ABM9UP51_SARVE</name>
<dbReference type="InterPro" id="IPR007561">
    <property type="entry name" value="Cell_div_SepF/SepF-rel"/>
</dbReference>
<keyword evidence="1 5" id="KW-0132">Cell division</keyword>
<dbReference type="PANTHER" id="PTHR35798">
    <property type="entry name" value="CELL DIVISION PROTEIN SEPF"/>
    <property type="match status" value="1"/>
</dbReference>
<dbReference type="GO" id="GO:0051301">
    <property type="term" value="P:cell division"/>
    <property type="evidence" value="ECO:0007669"/>
    <property type="project" value="UniProtKB-KW"/>
</dbReference>
<evidence type="ECO:0000256" key="5">
    <source>
        <dbReference type="HAMAP-Rule" id="MF_01197"/>
    </source>
</evidence>
<accession>A0ABM9UP51</accession>
<dbReference type="InterPro" id="IPR023052">
    <property type="entry name" value="Cell_div_SepF"/>
</dbReference>
<evidence type="ECO:0000313" key="8">
    <source>
        <dbReference type="Proteomes" id="UP000095488"/>
    </source>
</evidence>
<evidence type="ECO:0000256" key="3">
    <source>
        <dbReference type="ARBA" id="ARBA00023306"/>
    </source>
</evidence>
<comment type="caution">
    <text evidence="7">The sequence shown here is derived from an EMBL/GenBank/DDBJ whole genome shotgun (WGS) entry which is preliminary data.</text>
</comment>
<keyword evidence="5" id="KW-0963">Cytoplasm</keyword>
<reference evidence="7 8" key="1">
    <citation type="submission" date="2015-09" db="EMBL/GenBank/DDBJ databases">
        <authorList>
            <consortium name="Pathogen Informatics"/>
        </authorList>
    </citation>
    <scope>NUCLEOTIDE SEQUENCE [LARGE SCALE GENOMIC DNA]</scope>
    <source>
        <strain evidence="7 8">2789STDY5834858</strain>
    </source>
</reference>
<evidence type="ECO:0000256" key="1">
    <source>
        <dbReference type="ARBA" id="ARBA00022618"/>
    </source>
</evidence>
<gene>
    <name evidence="7" type="primary">sepF_1</name>
    <name evidence="5" type="synonym">sepF</name>
    <name evidence="7" type="ORF">ERS852473_00410</name>
</gene>
<evidence type="ECO:0000256" key="2">
    <source>
        <dbReference type="ARBA" id="ARBA00023210"/>
    </source>
</evidence>
<dbReference type="Proteomes" id="UP000095488">
    <property type="component" value="Unassembled WGS sequence"/>
</dbReference>
<dbReference type="HAMAP" id="MF_01197">
    <property type="entry name" value="SepF"/>
    <property type="match status" value="1"/>
</dbReference>
<keyword evidence="8" id="KW-1185">Reference proteome</keyword>
<comment type="function">
    <text evidence="4 5">Cell division protein that is part of the divisome complex and is recruited early to the Z-ring. Probably stimulates Z-ring formation, perhaps through the cross-linking of FtsZ protofilaments. Its function overlaps with FtsA.</text>
</comment>
<protein>
    <recommendedName>
        <fullName evidence="5">Cell division protein SepF</fullName>
    </recommendedName>
</protein>
<comment type="subcellular location">
    <subcellularLocation>
        <location evidence="5">Cytoplasm</location>
    </subcellularLocation>
    <text evidence="5">Localizes to the division site, in a FtsZ-dependent manner.</text>
</comment>